<dbReference type="Proteomes" id="UP001139516">
    <property type="component" value="Unassembled WGS sequence"/>
</dbReference>
<evidence type="ECO:0000313" key="2">
    <source>
        <dbReference type="Proteomes" id="UP001139516"/>
    </source>
</evidence>
<accession>A0A9X1YBQ1</accession>
<name>A0A9X1YBQ1_9PROT</name>
<sequence length="52" mass="5358">MPPWDAAGAAATFMGAAGMVLEEAAARRACEAVLTIDERPVRETTAALALRG</sequence>
<keyword evidence="2" id="KW-1185">Reference proteome</keyword>
<reference evidence="1" key="1">
    <citation type="submission" date="2022-04" db="EMBL/GenBank/DDBJ databases">
        <title>Roseomonas acroporae sp. nov., isolated from coral Acropora digitifera.</title>
        <authorList>
            <person name="Sun H."/>
        </authorList>
    </citation>
    <scope>NUCLEOTIDE SEQUENCE</scope>
    <source>
        <strain evidence="1">NAR14</strain>
    </source>
</reference>
<comment type="caution">
    <text evidence="1">The sequence shown here is derived from an EMBL/GenBank/DDBJ whole genome shotgun (WGS) entry which is preliminary data.</text>
</comment>
<protein>
    <submittedName>
        <fullName evidence="1">Uncharacterized protein</fullName>
    </submittedName>
</protein>
<dbReference type="EMBL" id="JALPRX010000150">
    <property type="protein sequence ID" value="MCK8787834.1"/>
    <property type="molecule type" value="Genomic_DNA"/>
</dbReference>
<dbReference type="AlphaFoldDB" id="A0A9X1YBQ1"/>
<evidence type="ECO:0000313" key="1">
    <source>
        <dbReference type="EMBL" id="MCK8787834.1"/>
    </source>
</evidence>
<gene>
    <name evidence="1" type="ORF">M0638_26110</name>
</gene>
<dbReference type="RefSeq" id="WP_248669881.1">
    <property type="nucleotide sequence ID" value="NZ_JALPRX010000150.1"/>
</dbReference>
<proteinExistence type="predicted"/>
<organism evidence="1 2">
    <name type="scientific">Roseomonas acroporae</name>
    <dbReference type="NCBI Taxonomy" id="2937791"/>
    <lineage>
        <taxon>Bacteria</taxon>
        <taxon>Pseudomonadati</taxon>
        <taxon>Pseudomonadota</taxon>
        <taxon>Alphaproteobacteria</taxon>
        <taxon>Acetobacterales</taxon>
        <taxon>Roseomonadaceae</taxon>
        <taxon>Roseomonas</taxon>
    </lineage>
</organism>